<proteinExistence type="predicted"/>
<dbReference type="GO" id="GO:0007076">
    <property type="term" value="P:mitotic chromosome condensation"/>
    <property type="evidence" value="ECO:0007669"/>
    <property type="project" value="TreeGrafter"/>
</dbReference>
<dbReference type="GO" id="GO:0000796">
    <property type="term" value="C:condensin complex"/>
    <property type="evidence" value="ECO:0007669"/>
    <property type="project" value="TreeGrafter"/>
</dbReference>
<name>D8Q3W4_SCHCM</name>
<feature type="compositionally biased region" description="Low complexity" evidence="2">
    <location>
        <begin position="503"/>
        <end position="515"/>
    </location>
</feature>
<dbReference type="InParanoid" id="D8Q3W4"/>
<dbReference type="OMA" id="HKYPEEE"/>
<evidence type="ECO:0000256" key="1">
    <source>
        <dbReference type="SAM" id="Coils"/>
    </source>
</evidence>
<dbReference type="VEuPathDB" id="FungiDB:SCHCODRAFT_02503360"/>
<feature type="coiled-coil region" evidence="1">
    <location>
        <begin position="220"/>
        <end position="268"/>
    </location>
</feature>
<dbReference type="Gene3D" id="1.10.287.1490">
    <property type="match status" value="1"/>
</dbReference>
<dbReference type="GO" id="GO:0000785">
    <property type="term" value="C:chromatin"/>
    <property type="evidence" value="ECO:0007669"/>
    <property type="project" value="TreeGrafter"/>
</dbReference>
<keyword evidence="5" id="KW-1185">Reference proteome</keyword>
<feature type="non-terminal residue" evidence="4">
    <location>
        <position position="806"/>
    </location>
</feature>
<keyword evidence="1" id="KW-0175">Coiled coil</keyword>
<feature type="chain" id="PRO_5003120578" evidence="3">
    <location>
        <begin position="27"/>
        <end position="806"/>
    </location>
</feature>
<sequence>MDILSALGVALLTLILLTLFSWLAESRTNTHPTRANEDAARGDASNARRFPSLRLLDSAYGSQVTPRAPESFLKRMCPTLITQVYSFSLPAIRFLGRHAPRSDFIKSLTATARDLRSTLASLNPYAERHQREINELKTALSNAQDALCNSQQFLRTAGQKLVMSRSENNTLSRDLAHARAALCELSRVKRDSEVTSAMLAKKTTELKKIQDAVGSWKGELRTTQAELNVLQSELRAARHELDSANTGLDAARADLDKARVDRDKAREDVSRRRAAYHELRDMNQDVVAAYNASRSQSARMQRKYAALERYTEEVKAMAKNLLEDYGRVNEEKRTMVRDMEGLVKEMRRVEAKLEGSKEEKQVLAKEIKQLQDVAADLRSQARETEEREHEMADALREKEKELLESKSDATKLEALVARLRQAASVVLEENDALAEEMRSMKEEVRALKAEAALSSTPRMSTAMTFAPTPAMVSQTLRKNPTPATISRSLTALSSTVAQHRRSTSTASTATAEPTPRATTVLKINSLNPMVPSATSMSSSTNMLSCSTNLMATSTNSMASSTMSSATLDLTSINKERTMLMDTGDSFYQAALLSSSAGFGASISSNAALVPVEGSRDACLSIITDQPVAHTRSANATDTEDESDMSLCEFDCSPSSWTMLSSLPSVSIPGTPPSSKSYWNDHVKILSTSNRSTEDWSLYLAPTSKSVTIDKPKYLAESRSSLPCPQLPRFRPQLFTRSPMNLGSVSLRDDRDRLERPVAGRRRAASSSCLPPPVSLPLWPRLLDSELTADGYRHVLERRVLKRTRLD</sequence>
<dbReference type="GO" id="GO:0003682">
    <property type="term" value="F:chromatin binding"/>
    <property type="evidence" value="ECO:0007669"/>
    <property type="project" value="TreeGrafter"/>
</dbReference>
<evidence type="ECO:0000256" key="2">
    <source>
        <dbReference type="SAM" id="MobiDB-lite"/>
    </source>
</evidence>
<feature type="coiled-coil region" evidence="1">
    <location>
        <begin position="300"/>
        <end position="450"/>
    </location>
</feature>
<reference evidence="4 5" key="1">
    <citation type="journal article" date="2010" name="Nat. Biotechnol.">
        <title>Genome sequence of the model mushroom Schizophyllum commune.</title>
        <authorList>
            <person name="Ohm R.A."/>
            <person name="de Jong J.F."/>
            <person name="Lugones L.G."/>
            <person name="Aerts A."/>
            <person name="Kothe E."/>
            <person name="Stajich J.E."/>
            <person name="de Vries R.P."/>
            <person name="Record E."/>
            <person name="Levasseur A."/>
            <person name="Baker S.E."/>
            <person name="Bartholomew K.A."/>
            <person name="Coutinho P.M."/>
            <person name="Erdmann S."/>
            <person name="Fowler T.J."/>
            <person name="Gathman A.C."/>
            <person name="Lombard V."/>
            <person name="Henrissat B."/>
            <person name="Knabe N."/>
            <person name="Kuees U."/>
            <person name="Lilly W.W."/>
            <person name="Lindquist E."/>
            <person name="Lucas S."/>
            <person name="Magnuson J.K."/>
            <person name="Piumi F."/>
            <person name="Raudaskoski M."/>
            <person name="Salamov A."/>
            <person name="Schmutz J."/>
            <person name="Schwarze F.W.M.R."/>
            <person name="vanKuyk P.A."/>
            <person name="Horton J.S."/>
            <person name="Grigoriev I.V."/>
            <person name="Woesten H.A.B."/>
        </authorList>
    </citation>
    <scope>NUCLEOTIDE SEQUENCE [LARGE SCALE GENOMIC DNA]</scope>
    <source>
        <strain evidence="5">H4-8 / FGSC 9210</strain>
    </source>
</reference>
<dbReference type="KEGG" id="scm:SCHCO_02503360"/>
<evidence type="ECO:0000313" key="5">
    <source>
        <dbReference type="Proteomes" id="UP000007431"/>
    </source>
</evidence>
<organism evidence="5">
    <name type="scientific">Schizophyllum commune (strain H4-8 / FGSC 9210)</name>
    <name type="common">Split gill fungus</name>
    <dbReference type="NCBI Taxonomy" id="578458"/>
    <lineage>
        <taxon>Eukaryota</taxon>
        <taxon>Fungi</taxon>
        <taxon>Dikarya</taxon>
        <taxon>Basidiomycota</taxon>
        <taxon>Agaricomycotina</taxon>
        <taxon>Agaricomycetes</taxon>
        <taxon>Agaricomycetidae</taxon>
        <taxon>Agaricales</taxon>
        <taxon>Schizophyllaceae</taxon>
        <taxon>Schizophyllum</taxon>
    </lineage>
</organism>
<feature type="region of interest" description="Disordered" evidence="2">
    <location>
        <begin position="493"/>
        <end position="515"/>
    </location>
</feature>
<accession>D8Q3W4</accession>
<dbReference type="EMBL" id="GL377306">
    <property type="protein sequence ID" value="EFI96694.1"/>
    <property type="molecule type" value="Genomic_DNA"/>
</dbReference>
<gene>
    <name evidence="4" type="ORF">SCHCODRAFT_108687</name>
</gene>
<dbReference type="GeneID" id="9589375"/>
<dbReference type="RefSeq" id="XP_003031597.1">
    <property type="nucleotide sequence ID" value="XM_003031551.1"/>
</dbReference>
<dbReference type="PANTHER" id="PTHR43941">
    <property type="entry name" value="STRUCTURAL MAINTENANCE OF CHROMOSOMES PROTEIN 2"/>
    <property type="match status" value="1"/>
</dbReference>
<dbReference type="AlphaFoldDB" id="D8Q3W4"/>
<dbReference type="Proteomes" id="UP000007431">
    <property type="component" value="Unassembled WGS sequence"/>
</dbReference>
<dbReference type="PANTHER" id="PTHR43941:SF1">
    <property type="entry name" value="STRUCTURAL MAINTENANCE OF CHROMOSOMES PROTEIN 2"/>
    <property type="match status" value="1"/>
</dbReference>
<protein>
    <submittedName>
        <fullName evidence="4">Uncharacterized protein</fullName>
    </submittedName>
</protein>
<evidence type="ECO:0000313" key="4">
    <source>
        <dbReference type="EMBL" id="EFI96694.1"/>
    </source>
</evidence>
<evidence type="ECO:0000256" key="3">
    <source>
        <dbReference type="SAM" id="SignalP"/>
    </source>
</evidence>
<feature type="signal peptide" evidence="3">
    <location>
        <begin position="1"/>
        <end position="26"/>
    </location>
</feature>
<dbReference type="GO" id="GO:0000793">
    <property type="term" value="C:condensed chromosome"/>
    <property type="evidence" value="ECO:0007669"/>
    <property type="project" value="TreeGrafter"/>
</dbReference>
<keyword evidence="3" id="KW-0732">Signal</keyword>
<dbReference type="OrthoDB" id="3042571at2759"/>
<dbReference type="HOGENOM" id="CLU_349552_0_0_1"/>